<sequence>MLGVTELRNLLCHEKWKKSNRISLMIIKRSMTDVVRGYFPHATNAKDFLKFIEEKYKESPKTETVEESLRLLSVADVGL</sequence>
<keyword evidence="2" id="KW-1185">Reference proteome</keyword>
<reference evidence="1 2" key="1">
    <citation type="submission" date="2018-10" db="EMBL/GenBank/DDBJ databases">
        <title>A high-quality apple genome assembly.</title>
        <authorList>
            <person name="Hu J."/>
        </authorList>
    </citation>
    <scope>NUCLEOTIDE SEQUENCE [LARGE SCALE GENOMIC DNA]</scope>
    <source>
        <strain evidence="2">cv. HFTH1</strain>
        <tissue evidence="1">Young leaf</tissue>
    </source>
</reference>
<proteinExistence type="predicted"/>
<dbReference type="EMBL" id="RDQH01000339">
    <property type="protein sequence ID" value="RXH78924.1"/>
    <property type="molecule type" value="Genomic_DNA"/>
</dbReference>
<gene>
    <name evidence="1" type="ORF">DVH24_014692</name>
</gene>
<accession>A0A498I9N7</accession>
<evidence type="ECO:0000313" key="1">
    <source>
        <dbReference type="EMBL" id="RXH78924.1"/>
    </source>
</evidence>
<protein>
    <submittedName>
        <fullName evidence="1">Uncharacterized protein</fullName>
    </submittedName>
</protein>
<dbReference type="AlphaFoldDB" id="A0A498I9N7"/>
<dbReference type="Proteomes" id="UP000290289">
    <property type="component" value="Chromosome 13"/>
</dbReference>
<evidence type="ECO:0000313" key="2">
    <source>
        <dbReference type="Proteomes" id="UP000290289"/>
    </source>
</evidence>
<name>A0A498I9N7_MALDO</name>
<organism evidence="1 2">
    <name type="scientific">Malus domestica</name>
    <name type="common">Apple</name>
    <name type="synonym">Pyrus malus</name>
    <dbReference type="NCBI Taxonomy" id="3750"/>
    <lineage>
        <taxon>Eukaryota</taxon>
        <taxon>Viridiplantae</taxon>
        <taxon>Streptophyta</taxon>
        <taxon>Embryophyta</taxon>
        <taxon>Tracheophyta</taxon>
        <taxon>Spermatophyta</taxon>
        <taxon>Magnoliopsida</taxon>
        <taxon>eudicotyledons</taxon>
        <taxon>Gunneridae</taxon>
        <taxon>Pentapetalae</taxon>
        <taxon>rosids</taxon>
        <taxon>fabids</taxon>
        <taxon>Rosales</taxon>
        <taxon>Rosaceae</taxon>
        <taxon>Amygdaloideae</taxon>
        <taxon>Maleae</taxon>
        <taxon>Malus</taxon>
    </lineage>
</organism>
<comment type="caution">
    <text evidence="1">The sequence shown here is derived from an EMBL/GenBank/DDBJ whole genome shotgun (WGS) entry which is preliminary data.</text>
</comment>